<organism evidence="2">
    <name type="scientific">Siphoviridae sp. ctrfD19</name>
    <dbReference type="NCBI Taxonomy" id="2826478"/>
    <lineage>
        <taxon>Viruses</taxon>
        <taxon>Duplodnaviria</taxon>
        <taxon>Heunggongvirae</taxon>
        <taxon>Uroviricota</taxon>
        <taxon>Caudoviricetes</taxon>
    </lineage>
</organism>
<dbReference type="Pfam" id="PF09136">
    <property type="entry name" value="Glucodextran_B"/>
    <property type="match status" value="1"/>
</dbReference>
<dbReference type="Gene3D" id="2.60.40.10">
    <property type="entry name" value="Immunoglobulins"/>
    <property type="match status" value="2"/>
</dbReference>
<evidence type="ECO:0000259" key="1">
    <source>
        <dbReference type="Pfam" id="PF19077"/>
    </source>
</evidence>
<proteinExistence type="predicted"/>
<dbReference type="EMBL" id="BK014797">
    <property type="protein sequence ID" value="DAD76260.1"/>
    <property type="molecule type" value="Genomic_DNA"/>
</dbReference>
<feature type="domain" description="Bacterial Ig-like" evidence="1">
    <location>
        <begin position="96"/>
        <end position="182"/>
    </location>
</feature>
<protein>
    <submittedName>
        <fullName evidence="2">Ig-like domain protein</fullName>
    </submittedName>
</protein>
<dbReference type="Pfam" id="PF19077">
    <property type="entry name" value="Big_13"/>
    <property type="match status" value="1"/>
</dbReference>
<evidence type="ECO:0000313" key="2">
    <source>
        <dbReference type="EMBL" id="DAD76260.1"/>
    </source>
</evidence>
<sequence length="303" mass="31068">MSVKTVQAIVNGQTVNLSYNSSTGRYEATITAPGKSSYSQSGHYYGVTVRATDDANNTATVDASHSTLGGSLQLRVKERVAPVIAITYPTASALITNNKPGITWTVTDDDSGVNPSTIGVTIDSGSKITGDSISKTAISGGYKCTYTPGTALADGSHTIKIDASDYDGNAASQKSVTFKIDTVPPTLSVTSPVDGFVTNQAACNVQGTTNDLTSSPVSVTVKLNNGNAEAATVASNGSWSKVVTLVEGSNTITIVATDSAGKSTTVTRTVKLDTKAPAIKAVTMTPNPVDAGKTFVISVEVTD</sequence>
<accession>A0A8S5M201</accession>
<name>A0A8S5M201_9CAUD</name>
<dbReference type="InterPro" id="IPR013783">
    <property type="entry name" value="Ig-like_fold"/>
</dbReference>
<dbReference type="InterPro" id="IPR044016">
    <property type="entry name" value="Big_13"/>
</dbReference>
<reference evidence="2" key="1">
    <citation type="journal article" date="2021" name="Proc. Natl. Acad. Sci. U.S.A.">
        <title>A Catalog of Tens of Thousands of Viruses from Human Metagenomes Reveals Hidden Associations with Chronic Diseases.</title>
        <authorList>
            <person name="Tisza M.J."/>
            <person name="Buck C.B."/>
        </authorList>
    </citation>
    <scope>NUCLEOTIDE SEQUENCE</scope>
    <source>
        <strain evidence="2">CtrfD19</strain>
    </source>
</reference>